<feature type="signal peptide" evidence="1">
    <location>
        <begin position="1"/>
        <end position="26"/>
    </location>
</feature>
<evidence type="ECO:0000313" key="2">
    <source>
        <dbReference type="EMBL" id="KEQ79920.1"/>
    </source>
</evidence>
<accession>A0A074X321</accession>
<evidence type="ECO:0008006" key="4">
    <source>
        <dbReference type="Google" id="ProtNLM"/>
    </source>
</evidence>
<keyword evidence="3" id="KW-1185">Reference proteome</keyword>
<evidence type="ECO:0000256" key="1">
    <source>
        <dbReference type="SAM" id="SignalP"/>
    </source>
</evidence>
<organism evidence="2 3">
    <name type="scientific">Aureobasidium pullulans EXF-150</name>
    <dbReference type="NCBI Taxonomy" id="1043002"/>
    <lineage>
        <taxon>Eukaryota</taxon>
        <taxon>Fungi</taxon>
        <taxon>Dikarya</taxon>
        <taxon>Ascomycota</taxon>
        <taxon>Pezizomycotina</taxon>
        <taxon>Dothideomycetes</taxon>
        <taxon>Dothideomycetidae</taxon>
        <taxon>Dothideales</taxon>
        <taxon>Saccotheciaceae</taxon>
        <taxon>Aureobasidium</taxon>
    </lineage>
</organism>
<proteinExistence type="predicted"/>
<dbReference type="RefSeq" id="XP_029756107.1">
    <property type="nucleotide sequence ID" value="XM_029906387.1"/>
</dbReference>
<sequence length="74" mass="8605">MLACFARRCNLFFLLCLLFVLLPASFVNHHERGSRSLRPWLLTSTFARYERLTMISFSSAHLLLDAQNQALVIY</sequence>
<dbReference type="Proteomes" id="UP000030706">
    <property type="component" value="Unassembled WGS sequence"/>
</dbReference>
<dbReference type="AlphaFoldDB" id="A0A074X321"/>
<name>A0A074X321_AURPU</name>
<feature type="chain" id="PRO_5001703409" description="Secreted protein" evidence="1">
    <location>
        <begin position="27"/>
        <end position="74"/>
    </location>
</feature>
<protein>
    <recommendedName>
        <fullName evidence="4">Secreted protein</fullName>
    </recommendedName>
</protein>
<dbReference type="HOGENOM" id="CLU_2687398_0_0_1"/>
<dbReference type="GeneID" id="40748693"/>
<dbReference type="EMBL" id="KL585002">
    <property type="protein sequence ID" value="KEQ79920.1"/>
    <property type="molecule type" value="Genomic_DNA"/>
</dbReference>
<reference evidence="2 3" key="1">
    <citation type="journal article" date="2014" name="BMC Genomics">
        <title>Genome sequencing of four Aureobasidium pullulans varieties: biotechnological potential, stress tolerance, and description of new species.</title>
        <authorList>
            <person name="Gostin Ar C."/>
            <person name="Ohm R.A."/>
            <person name="Kogej T."/>
            <person name="Sonjak S."/>
            <person name="Turk M."/>
            <person name="Zajc J."/>
            <person name="Zalar P."/>
            <person name="Grube M."/>
            <person name="Sun H."/>
            <person name="Han J."/>
            <person name="Sharma A."/>
            <person name="Chiniquy J."/>
            <person name="Ngan C.Y."/>
            <person name="Lipzen A."/>
            <person name="Barry K."/>
            <person name="Grigoriev I.V."/>
            <person name="Gunde-Cimerman N."/>
        </authorList>
    </citation>
    <scope>NUCLEOTIDE SEQUENCE [LARGE SCALE GENOMIC DNA]</scope>
    <source>
        <strain evidence="2 3">EXF-150</strain>
    </source>
</reference>
<evidence type="ECO:0000313" key="3">
    <source>
        <dbReference type="Proteomes" id="UP000030706"/>
    </source>
</evidence>
<gene>
    <name evidence="2" type="ORF">M438DRAFT_349391</name>
</gene>
<keyword evidence="1" id="KW-0732">Signal</keyword>